<dbReference type="SUPFAM" id="SSF55486">
    <property type="entry name" value="Metalloproteases ('zincins'), catalytic domain"/>
    <property type="match status" value="1"/>
</dbReference>
<evidence type="ECO:0000256" key="1">
    <source>
        <dbReference type="SAM" id="SignalP"/>
    </source>
</evidence>
<dbReference type="GO" id="GO:0008237">
    <property type="term" value="F:metallopeptidase activity"/>
    <property type="evidence" value="ECO:0007669"/>
    <property type="project" value="InterPro"/>
</dbReference>
<evidence type="ECO:0000313" key="2">
    <source>
        <dbReference type="EMBL" id="SMF55188.1"/>
    </source>
</evidence>
<feature type="signal peptide" evidence="1">
    <location>
        <begin position="1"/>
        <end position="20"/>
    </location>
</feature>
<evidence type="ECO:0000313" key="3">
    <source>
        <dbReference type="Proteomes" id="UP000192907"/>
    </source>
</evidence>
<dbReference type="Gene3D" id="3.40.390.10">
    <property type="entry name" value="Collagenase (Catalytic Domain)"/>
    <property type="match status" value="1"/>
</dbReference>
<dbReference type="AlphaFoldDB" id="A0A1Y6CB56"/>
<gene>
    <name evidence="2" type="ORF">SAMN06296036_11788</name>
</gene>
<keyword evidence="3" id="KW-1185">Reference proteome</keyword>
<organism evidence="2 3">
    <name type="scientific">Pseudobacteriovorax antillogorgiicola</name>
    <dbReference type="NCBI Taxonomy" id="1513793"/>
    <lineage>
        <taxon>Bacteria</taxon>
        <taxon>Pseudomonadati</taxon>
        <taxon>Bdellovibrionota</taxon>
        <taxon>Oligoflexia</taxon>
        <taxon>Oligoflexales</taxon>
        <taxon>Pseudobacteriovoracaceae</taxon>
        <taxon>Pseudobacteriovorax</taxon>
    </lineage>
</organism>
<dbReference type="EMBL" id="FWZT01000017">
    <property type="protein sequence ID" value="SMF55188.1"/>
    <property type="molecule type" value="Genomic_DNA"/>
</dbReference>
<name>A0A1Y6CB56_9BACT</name>
<dbReference type="RefSeq" id="WP_207912328.1">
    <property type="nucleotide sequence ID" value="NZ_SLZT01000017.1"/>
</dbReference>
<feature type="chain" id="PRO_5013074180" evidence="1">
    <location>
        <begin position="21"/>
        <end position="428"/>
    </location>
</feature>
<dbReference type="InterPro" id="IPR024079">
    <property type="entry name" value="MetalloPept_cat_dom_sf"/>
</dbReference>
<protein>
    <submittedName>
        <fullName evidence="2">Uncharacterized protein</fullName>
    </submittedName>
</protein>
<reference evidence="3" key="1">
    <citation type="submission" date="2017-04" db="EMBL/GenBank/DDBJ databases">
        <authorList>
            <person name="Varghese N."/>
            <person name="Submissions S."/>
        </authorList>
    </citation>
    <scope>NUCLEOTIDE SEQUENCE [LARGE SCALE GENOMIC DNA]</scope>
    <source>
        <strain evidence="3">RKEM611</strain>
    </source>
</reference>
<keyword evidence="1" id="KW-0732">Signal</keyword>
<accession>A0A1Y6CB56</accession>
<proteinExistence type="predicted"/>
<dbReference type="Proteomes" id="UP000192907">
    <property type="component" value="Unassembled WGS sequence"/>
</dbReference>
<sequence>MIYRMACLVLLLAFTNSLHSQIDPALELGRWEQQFAVIRQHMETLKQRLAVIRGVDPKLQMLRPNKPIGRTPLYSRVVYTFNPVGPRFRSNLVKDLRQSCRKHGIRQIVYAQGKKVLRFNNPSFSSFKGVPETVLFAAKAISQANYRGFELDTILQDTSGRYWAITVTNNFNRIEVKAVRNPKLFRGRNFKSIGAGKAYIEDTYRGIRLKETTSRWNIFQLQSLDLALSKLSPGELRNLQGLVFERVKSVAERDPRRAAIYKRFNNIAVIRVGDNAVERKSSFIGEPESPILLSSMVFLHEIAHAIASRYILESHEVFIRWQQQRKIFDVIKGRLSNQQVDLLRTVNPFDLVSQQEFSQFSERNPILAKYASIPDVSNGPTRYGRVSISESFAESFALYHLDPKALIRVSPGAYKFFESQGHLIMEAK</sequence>